<evidence type="ECO:0000313" key="2">
    <source>
        <dbReference type="EMBL" id="KAK2613281.1"/>
    </source>
</evidence>
<dbReference type="EMBL" id="JAUJFL010000001">
    <property type="protein sequence ID" value="KAK2613281.1"/>
    <property type="molecule type" value="Genomic_DNA"/>
</dbReference>
<comment type="caution">
    <text evidence="2">The sequence shown here is derived from an EMBL/GenBank/DDBJ whole genome shotgun (WGS) entry which is preliminary data.</text>
</comment>
<organism evidence="2 3">
    <name type="scientific">Phomopsis amygdali</name>
    <name type="common">Fusicoccum amygdali</name>
    <dbReference type="NCBI Taxonomy" id="1214568"/>
    <lineage>
        <taxon>Eukaryota</taxon>
        <taxon>Fungi</taxon>
        <taxon>Dikarya</taxon>
        <taxon>Ascomycota</taxon>
        <taxon>Pezizomycotina</taxon>
        <taxon>Sordariomycetes</taxon>
        <taxon>Sordariomycetidae</taxon>
        <taxon>Diaporthales</taxon>
        <taxon>Diaporthaceae</taxon>
        <taxon>Diaporthe</taxon>
    </lineage>
</organism>
<sequence>MAQSSDDKKRPPHVRHYPLDIHLPFENYEHRRLVARDILVNRIISKFLSPGSKGLAEAYDAHRSKENGLHNFAPIKIHDRALARDLELLRKMLTTCSITDDHFEPLYAFKHIKVVSHGRIQGGLTRKTWHIPLALEEEGKVRVTVGEEIQDLVRRHYLETDDACLRLWLQAIQTPRPSSYDTLPKGPREEQSHIALAQKRKKRDAIHIEDDGKKWYPEDTQHLAALQAQLQATQLTPLHDGGASIPRLRQPLLSSRAARIKYLATSTDMDRDILSLHHEHFRDRIMDMVYPWPEGQAPRRVLHVPSWNWRFKKQWLLDMPSSIPVDFTCGMTGRGLDRDGIWSTSACRDGIVERGRQARRPHRRATSEPPHGMFTSAHLPRSFNHLRGFLTFPRMRPVTMYQRSRRRSLSRTRIAEMFDWNTRTRQDSEHEKHQNKARKDIQNSSEELSSAQEYSAHLYALSHRLEDNMLFYGMDIETVEWAELNKMLHKVFDESNRSEFGNHHRCPNCAVQHLADCPKPCGFCGAPSPDSTYVVSELTLSRPKVFAKFIDEEHGQETGEHGNFHTAPNCPVAKHNRCKCGPFPQYHVAAKCAVLCSRDCGNTYPRGHFKHKNAMTCKARCCMCGMEGHSGSQCKLKRCRCGVAHLGQDCTWKVECHVKGCYRFLCGLHCVECGMSREKLEEGMRFEGRKCPACLESTGLADGVAAQSTEDSEDEIEESSSTKPVHNGSHRSRRRNYRKKRGTKPIVKEQKEEAELPWYTPLQPRTRPIVVSKSGKRNVWKGPANVS</sequence>
<dbReference type="AlphaFoldDB" id="A0AAD9SMW4"/>
<feature type="region of interest" description="Disordered" evidence="1">
    <location>
        <begin position="705"/>
        <end position="787"/>
    </location>
</feature>
<proteinExistence type="predicted"/>
<gene>
    <name evidence="2" type="ORF">N8I77_000203</name>
</gene>
<feature type="compositionally biased region" description="Basic residues" evidence="1">
    <location>
        <begin position="728"/>
        <end position="743"/>
    </location>
</feature>
<feature type="compositionally biased region" description="Basic and acidic residues" evidence="1">
    <location>
        <begin position="424"/>
        <end position="441"/>
    </location>
</feature>
<evidence type="ECO:0000313" key="3">
    <source>
        <dbReference type="Proteomes" id="UP001265746"/>
    </source>
</evidence>
<protein>
    <submittedName>
        <fullName evidence="2">Uncharacterized protein</fullName>
    </submittedName>
</protein>
<accession>A0AAD9SMW4</accession>
<reference evidence="2" key="1">
    <citation type="submission" date="2023-06" db="EMBL/GenBank/DDBJ databases">
        <authorList>
            <person name="Noh H."/>
        </authorList>
    </citation>
    <scope>NUCLEOTIDE SEQUENCE</scope>
    <source>
        <strain evidence="2">DUCC20226</strain>
    </source>
</reference>
<feature type="region of interest" description="Disordered" evidence="1">
    <location>
        <begin position="355"/>
        <end position="377"/>
    </location>
</feature>
<keyword evidence="3" id="KW-1185">Reference proteome</keyword>
<name>A0AAD9SMW4_PHOAM</name>
<feature type="region of interest" description="Disordered" evidence="1">
    <location>
        <begin position="424"/>
        <end position="447"/>
    </location>
</feature>
<evidence type="ECO:0000256" key="1">
    <source>
        <dbReference type="SAM" id="MobiDB-lite"/>
    </source>
</evidence>
<dbReference type="Proteomes" id="UP001265746">
    <property type="component" value="Unassembled WGS sequence"/>
</dbReference>